<keyword evidence="3" id="KW-1185">Reference proteome</keyword>
<dbReference type="PANTHER" id="PTHR32114:SF2">
    <property type="entry name" value="ABC TRANSPORTER ABCH.3"/>
    <property type="match status" value="1"/>
</dbReference>
<evidence type="ECO:0008006" key="4">
    <source>
        <dbReference type="Google" id="ProtNLM"/>
    </source>
</evidence>
<evidence type="ECO:0000256" key="1">
    <source>
        <dbReference type="SAM" id="Coils"/>
    </source>
</evidence>
<dbReference type="Proteomes" id="UP000305674">
    <property type="component" value="Unassembled WGS sequence"/>
</dbReference>
<dbReference type="Gene3D" id="3.40.50.300">
    <property type="entry name" value="P-loop containing nucleotide triphosphate hydrolases"/>
    <property type="match status" value="2"/>
</dbReference>
<evidence type="ECO:0000313" key="3">
    <source>
        <dbReference type="Proteomes" id="UP000305674"/>
    </source>
</evidence>
<organism evidence="2 3">
    <name type="scientific">Ferrimonas sediminicola</name>
    <dbReference type="NCBI Taxonomy" id="2569538"/>
    <lineage>
        <taxon>Bacteria</taxon>
        <taxon>Pseudomonadati</taxon>
        <taxon>Pseudomonadota</taxon>
        <taxon>Gammaproteobacteria</taxon>
        <taxon>Alteromonadales</taxon>
        <taxon>Ferrimonadaceae</taxon>
        <taxon>Ferrimonas</taxon>
    </lineage>
</organism>
<dbReference type="SUPFAM" id="SSF52540">
    <property type="entry name" value="P-loop containing nucleoside triphosphate hydrolases"/>
    <property type="match status" value="2"/>
</dbReference>
<name>A0A4U1BGX5_9GAMM</name>
<dbReference type="GO" id="GO:0016887">
    <property type="term" value="F:ATP hydrolysis activity"/>
    <property type="evidence" value="ECO:0007669"/>
    <property type="project" value="InterPro"/>
</dbReference>
<comment type="caution">
    <text evidence="2">The sequence shown here is derived from an EMBL/GenBank/DDBJ whole genome shotgun (WGS) entry which is preliminary data.</text>
</comment>
<feature type="coiled-coil region" evidence="1">
    <location>
        <begin position="617"/>
        <end position="718"/>
    </location>
</feature>
<protein>
    <recommendedName>
        <fullName evidence="4">Exonuclease SbcC</fullName>
    </recommendedName>
</protein>
<accession>A0A4U1BGX5</accession>
<sequence length="1236" mass="137442">MKILSLRFKNLNSLKGEWKVDFTAEPFAGNGLFAITGPTGAGKTTLLDAICLALYHQTPRLSVSPTQNELMTRGTGESLAEVEFEVKGQGYRAFWSQRRARLAADGKLQPPVVELVRIDDGTILAEKIKDKLELVAQLTGLDFGRFTKSMLLSQGQFAAFLNASANERAELLEELTGTEIYGRISRQVFDNHRQAKTRLETLNAKAEGVDLMSDEQRDTLQGKRGADRLQEQALQARLSELKSLQGWLQKEAELVQGIDAAKERCTLAEQESERQQEQLARLTRSEPAERLRPRLIEVQEAEQQLGRCRSQLAELVEAKQQCQQRQQQAEQQLAEAGAERDKAQQARAEGEALFSQVIPLDTQLQQLIQGLSSAEQAKSVRAEAWEQAKAQLKQRETDLKLAQQQLAKAQSYLEQHASHGQLGQRLSGWQSRLEQLTRLEQGTARLAPELDQGNQRLAALQQAREPVTAELQQAEADLTAAATALAQAESTLAEQGEQPLEVIKTKLAGLDAGQEGRSQLKALSERYSELKAQRDERAQLADKLAQELKRIGSELTDKRQQFRTEHQQLRDVEKLLEQERKIHSLEAERAKLVAGEACPLCGSTDHPAVTAYQGIVVSDTEKRLAALQQRVESLKEQGTRLAEQQKLAQEQSQVKAKELEELGQKLERVTAQWSEQCLALKIADSADIGDSERLNTYLETCKTRKAKLERKLAELDQGSRACQQAREALSKVRDHHHQLQLSGSQLAAEEESVRQALSAARQRADEIARDRDALMAALTPELAELGLTLPEAGEAHAWLARLREQVQQWELAQQTLARHSQVEVQLKEQRQSAAERETQTALEYQGAQSAWSELKEQCDSLNARRQALFGDGTVEQERARLESALAEASDRMEAARHGRGEAERQAAALEGQLAQLEESKRELTERWSRASKLLQNEMAHSIFASQTQLEQALLSDEEKQALIRLKGELERRLAGAQALVTQAVDALALHRGSRPKALGEEATLESLNAEVEATNDAIRELITAMAAIKAQLDGDNQRRAGLQGLLEEIEQARSQYDDWAYLSGLIGSREGDKFRKFAQGLTLDHLVHLANRQLGRLHGRYQLQRRAGEELALQIVDTWQGEAVRDTRTLSGGESFLVSLALALALSDLVSHKTSIDSLFLDEGFGTLDGETLDTALDALDTLNASGKMIGVISHVEAMKERIPVQLKVNKVNGLGYSRLASRFRVAERDAQSVQD</sequence>
<gene>
    <name evidence="2" type="ORF">FCL40_05480</name>
</gene>
<dbReference type="EMBL" id="SWCI01000002">
    <property type="protein sequence ID" value="TKB50602.1"/>
    <property type="molecule type" value="Genomic_DNA"/>
</dbReference>
<dbReference type="GO" id="GO:0006302">
    <property type="term" value="P:double-strand break repair"/>
    <property type="evidence" value="ECO:0007669"/>
    <property type="project" value="InterPro"/>
</dbReference>
<dbReference type="Pfam" id="PF13558">
    <property type="entry name" value="SbcC_Walker_B"/>
    <property type="match status" value="1"/>
</dbReference>
<dbReference type="InterPro" id="IPR027417">
    <property type="entry name" value="P-loop_NTPase"/>
</dbReference>
<dbReference type="OrthoDB" id="9795626at2"/>
<feature type="coiled-coil region" evidence="1">
    <location>
        <begin position="520"/>
        <end position="579"/>
    </location>
</feature>
<evidence type="ECO:0000313" key="2">
    <source>
        <dbReference type="EMBL" id="TKB50602.1"/>
    </source>
</evidence>
<feature type="coiled-coil region" evidence="1">
    <location>
        <begin position="878"/>
        <end position="933"/>
    </location>
</feature>
<reference evidence="2 3" key="1">
    <citation type="submission" date="2019-04" db="EMBL/GenBank/DDBJ databases">
        <authorList>
            <person name="Hwang J.C."/>
        </authorList>
    </citation>
    <scope>NUCLEOTIDE SEQUENCE [LARGE SCALE GENOMIC DNA]</scope>
    <source>
        <strain evidence="2 3">IMCC35001</strain>
    </source>
</reference>
<proteinExistence type="predicted"/>
<keyword evidence="1" id="KW-0175">Coiled coil</keyword>
<feature type="coiled-coil region" evidence="1">
    <location>
        <begin position="457"/>
        <end position="491"/>
    </location>
</feature>
<dbReference type="PANTHER" id="PTHR32114">
    <property type="entry name" value="ABC TRANSPORTER ABCH.3"/>
    <property type="match status" value="1"/>
</dbReference>
<feature type="coiled-coil region" evidence="1">
    <location>
        <begin position="258"/>
        <end position="349"/>
    </location>
</feature>
<dbReference type="AlphaFoldDB" id="A0A4U1BGX5"/>
<dbReference type="RefSeq" id="WP_136852127.1">
    <property type="nucleotide sequence ID" value="NZ_SWCI01000002.1"/>
</dbReference>